<accession>A0AAV9ICR6</accession>
<sequence length="455" mass="51929">MENFAGNEKINRNIVAASHSQSSSPLGERESASRETHQQGETKSVSSETLRNLVRAFNDPNVSIEVKKRIGYLLRQLQQRYLERVQRQTSNSSTVTESFQAAVTSGVVSRLETERQKSAETQRPNLVQPQQESFEKFPSRTREEAGKKSPASLEFSKRITLDGERLRDEKGVLFKTSFSQVNGLGFSNRTDPLPQKFPEPTGNNVANIGLQIRSANHLSPSIAEETRLLNGRESYNFRPPYQSLKEAETFASRRVTSGMATSSQVPVSSSYSDKSCGLSHETQESFPRQWKSNNTFNSFSVQENKSWNSLNGTDVVTNSATGSGSSSVRYKSSSSSLERKRSRLLSAPQRDLENAFHPNYKTPFESLEDAYQRLMPYHLWYVVENGTERKQEWEDSFQRVYKKLRHNLCQQEDRWKRITQEIDSEQVNEERTRQHVMETTVLDEILAANFLLKET</sequence>
<feature type="compositionally biased region" description="Basic and acidic residues" evidence="1">
    <location>
        <begin position="27"/>
        <end position="40"/>
    </location>
</feature>
<evidence type="ECO:0000259" key="2">
    <source>
        <dbReference type="Pfam" id="PF15249"/>
    </source>
</evidence>
<feature type="region of interest" description="Disordered" evidence="1">
    <location>
        <begin position="110"/>
        <end position="151"/>
    </location>
</feature>
<keyword evidence="4" id="KW-1185">Reference proteome</keyword>
<evidence type="ECO:0000256" key="1">
    <source>
        <dbReference type="SAM" id="MobiDB-lite"/>
    </source>
</evidence>
<organism evidence="3 4">
    <name type="scientific">Galdieria yellowstonensis</name>
    <dbReference type="NCBI Taxonomy" id="3028027"/>
    <lineage>
        <taxon>Eukaryota</taxon>
        <taxon>Rhodophyta</taxon>
        <taxon>Bangiophyceae</taxon>
        <taxon>Galdieriales</taxon>
        <taxon>Galdieriaceae</taxon>
        <taxon>Galdieria</taxon>
    </lineage>
</organism>
<feature type="compositionally biased region" description="Low complexity" evidence="1">
    <location>
        <begin position="323"/>
        <end position="336"/>
    </location>
</feature>
<comment type="caution">
    <text evidence="3">The sequence shown here is derived from an EMBL/GenBank/DDBJ whole genome shotgun (WGS) entry which is preliminary data.</text>
</comment>
<proteinExistence type="predicted"/>
<dbReference type="Pfam" id="PF15249">
    <property type="entry name" value="GLTSCR1"/>
    <property type="match status" value="1"/>
</dbReference>
<feature type="compositionally biased region" description="Basic and acidic residues" evidence="1">
    <location>
        <begin position="111"/>
        <end position="120"/>
    </location>
</feature>
<evidence type="ECO:0000313" key="3">
    <source>
        <dbReference type="EMBL" id="KAK4525157.1"/>
    </source>
</evidence>
<feature type="compositionally biased region" description="Basic and acidic residues" evidence="1">
    <location>
        <begin position="133"/>
        <end position="147"/>
    </location>
</feature>
<feature type="compositionally biased region" description="Low complexity" evidence="1">
    <location>
        <begin position="262"/>
        <end position="275"/>
    </location>
</feature>
<name>A0AAV9ICR6_9RHOD</name>
<feature type="compositionally biased region" description="Polar residues" evidence="1">
    <location>
        <begin position="41"/>
        <end position="50"/>
    </location>
</feature>
<reference evidence="3 4" key="1">
    <citation type="submission" date="2022-07" db="EMBL/GenBank/DDBJ databases">
        <title>Genome-wide signatures of adaptation to extreme environments.</title>
        <authorList>
            <person name="Cho C.H."/>
            <person name="Yoon H.S."/>
        </authorList>
    </citation>
    <scope>NUCLEOTIDE SEQUENCE [LARGE SCALE GENOMIC DNA]</scope>
    <source>
        <strain evidence="3 4">108.79 E11</strain>
    </source>
</reference>
<feature type="compositionally biased region" description="Polar residues" evidence="1">
    <location>
        <begin position="121"/>
        <end position="132"/>
    </location>
</feature>
<dbReference type="Proteomes" id="UP001300502">
    <property type="component" value="Unassembled WGS sequence"/>
</dbReference>
<feature type="domain" description="GLTSCR protein conserved" evidence="2">
    <location>
        <begin position="353"/>
        <end position="430"/>
    </location>
</feature>
<gene>
    <name evidence="3" type="ORF">GAYE_SCF08G3063</name>
</gene>
<protein>
    <recommendedName>
        <fullName evidence="2">GLTSCR protein conserved domain-containing protein</fullName>
    </recommendedName>
</protein>
<dbReference type="AlphaFoldDB" id="A0AAV9ICR6"/>
<evidence type="ECO:0000313" key="4">
    <source>
        <dbReference type="Proteomes" id="UP001300502"/>
    </source>
</evidence>
<feature type="region of interest" description="Disordered" evidence="1">
    <location>
        <begin position="1"/>
        <end position="50"/>
    </location>
</feature>
<feature type="region of interest" description="Disordered" evidence="1">
    <location>
        <begin position="317"/>
        <end position="350"/>
    </location>
</feature>
<dbReference type="EMBL" id="JANCYU010000028">
    <property type="protein sequence ID" value="KAK4525157.1"/>
    <property type="molecule type" value="Genomic_DNA"/>
</dbReference>
<dbReference type="InterPro" id="IPR015671">
    <property type="entry name" value="GSCR1_dom"/>
</dbReference>
<feature type="region of interest" description="Disordered" evidence="1">
    <location>
        <begin position="258"/>
        <end position="278"/>
    </location>
</feature>